<evidence type="ECO:0000313" key="3">
    <source>
        <dbReference type="Proteomes" id="UP000321261"/>
    </source>
</evidence>
<accession>A0A561SPV6</accession>
<proteinExistence type="predicted"/>
<name>A0A561SPV6_9PSEU</name>
<dbReference type="Proteomes" id="UP000321261">
    <property type="component" value="Unassembled WGS sequence"/>
</dbReference>
<evidence type="ECO:0000256" key="1">
    <source>
        <dbReference type="SAM" id="MobiDB-lite"/>
    </source>
</evidence>
<dbReference type="GO" id="GO:0003677">
    <property type="term" value="F:DNA binding"/>
    <property type="evidence" value="ECO:0007669"/>
    <property type="project" value="InterPro"/>
</dbReference>
<keyword evidence="3" id="KW-1185">Reference proteome</keyword>
<sequence>MAGAFSVGSGAGVAGLARRRRRRLDDADVSTRKISDQLGHSKISMTQDRYLGRRLTDRQTAEVLEGLFGVPGDERVPKVSLDLEQRSPASP</sequence>
<dbReference type="SUPFAM" id="SSF56349">
    <property type="entry name" value="DNA breaking-rejoining enzymes"/>
    <property type="match status" value="1"/>
</dbReference>
<feature type="compositionally biased region" description="Basic and acidic residues" evidence="1">
    <location>
        <begin position="23"/>
        <end position="35"/>
    </location>
</feature>
<gene>
    <name evidence="2" type="ORF">FHX44_112806</name>
</gene>
<comment type="caution">
    <text evidence="2">The sequence shown here is derived from an EMBL/GenBank/DDBJ whole genome shotgun (WGS) entry which is preliminary data.</text>
</comment>
<feature type="region of interest" description="Disordered" evidence="1">
    <location>
        <begin position="1"/>
        <end position="40"/>
    </location>
</feature>
<protein>
    <recommendedName>
        <fullName evidence="4">Phage integrase family protein</fullName>
    </recommendedName>
</protein>
<evidence type="ECO:0008006" key="4">
    <source>
        <dbReference type="Google" id="ProtNLM"/>
    </source>
</evidence>
<reference evidence="2 3" key="1">
    <citation type="submission" date="2019-06" db="EMBL/GenBank/DDBJ databases">
        <title>Sequencing the genomes of 1000 actinobacteria strains.</title>
        <authorList>
            <person name="Klenk H.-P."/>
        </authorList>
    </citation>
    <scope>NUCLEOTIDE SEQUENCE [LARGE SCALE GENOMIC DNA]</scope>
    <source>
        <strain evidence="2 3">DSM 45671</strain>
    </source>
</reference>
<dbReference type="EMBL" id="VIWU01000001">
    <property type="protein sequence ID" value="TWF76908.1"/>
    <property type="molecule type" value="Genomic_DNA"/>
</dbReference>
<dbReference type="InterPro" id="IPR011010">
    <property type="entry name" value="DNA_brk_join_enz"/>
</dbReference>
<dbReference type="AlphaFoldDB" id="A0A561SPV6"/>
<evidence type="ECO:0000313" key="2">
    <source>
        <dbReference type="EMBL" id="TWF76908.1"/>
    </source>
</evidence>
<organism evidence="2 3">
    <name type="scientific">Pseudonocardia hierapolitana</name>
    <dbReference type="NCBI Taxonomy" id="1128676"/>
    <lineage>
        <taxon>Bacteria</taxon>
        <taxon>Bacillati</taxon>
        <taxon>Actinomycetota</taxon>
        <taxon>Actinomycetes</taxon>
        <taxon>Pseudonocardiales</taxon>
        <taxon>Pseudonocardiaceae</taxon>
        <taxon>Pseudonocardia</taxon>
    </lineage>
</organism>